<evidence type="ECO:0000256" key="2">
    <source>
        <dbReference type="ARBA" id="ARBA00023125"/>
    </source>
</evidence>
<dbReference type="CDD" id="cd00092">
    <property type="entry name" value="HTH_CRP"/>
    <property type="match status" value="1"/>
</dbReference>
<dbReference type="RefSeq" id="WP_103234751.1">
    <property type="nucleotide sequence ID" value="NZ_PPEG02000011.1"/>
</dbReference>
<dbReference type="InterPro" id="IPR018490">
    <property type="entry name" value="cNMP-bd_dom_sf"/>
</dbReference>
<dbReference type="SUPFAM" id="SSF46785">
    <property type="entry name" value="Winged helix' DNA-binding domain"/>
    <property type="match status" value="1"/>
</dbReference>
<organism evidence="5 6">
    <name type="scientific">Chryseobacterium viscerum</name>
    <dbReference type="NCBI Taxonomy" id="1037377"/>
    <lineage>
        <taxon>Bacteria</taxon>
        <taxon>Pseudomonadati</taxon>
        <taxon>Bacteroidota</taxon>
        <taxon>Flavobacteriia</taxon>
        <taxon>Flavobacteriales</taxon>
        <taxon>Weeksellaceae</taxon>
        <taxon>Chryseobacterium group</taxon>
        <taxon>Chryseobacterium</taxon>
    </lineage>
</organism>
<dbReference type="PANTHER" id="PTHR24567:SF26">
    <property type="entry name" value="REGULATORY PROTEIN YEIL"/>
    <property type="match status" value="1"/>
</dbReference>
<dbReference type="InterPro" id="IPR036388">
    <property type="entry name" value="WH-like_DNA-bd_sf"/>
</dbReference>
<comment type="caution">
    <text evidence="5">The sequence shown here is derived from an EMBL/GenBank/DDBJ whole genome shotgun (WGS) entry which is preliminary data.</text>
</comment>
<dbReference type="EMBL" id="PPEG02000011">
    <property type="protein sequence ID" value="PWN58315.1"/>
    <property type="molecule type" value="Genomic_DNA"/>
</dbReference>
<dbReference type="SMART" id="SM00419">
    <property type="entry name" value="HTH_CRP"/>
    <property type="match status" value="1"/>
</dbReference>
<evidence type="ECO:0000259" key="4">
    <source>
        <dbReference type="PROSITE" id="PS51063"/>
    </source>
</evidence>
<protein>
    <submittedName>
        <fullName evidence="5">Crp/Fnr family transcriptional regulator</fullName>
    </submittedName>
</protein>
<dbReference type="InterPro" id="IPR012318">
    <property type="entry name" value="HTH_CRP"/>
</dbReference>
<dbReference type="GO" id="GO:0005829">
    <property type="term" value="C:cytosol"/>
    <property type="evidence" value="ECO:0007669"/>
    <property type="project" value="TreeGrafter"/>
</dbReference>
<evidence type="ECO:0000313" key="6">
    <source>
        <dbReference type="Proteomes" id="UP000236413"/>
    </source>
</evidence>
<name>A0A316WAA6_9FLAO</name>
<dbReference type="GO" id="GO:0003700">
    <property type="term" value="F:DNA-binding transcription factor activity"/>
    <property type="evidence" value="ECO:0007669"/>
    <property type="project" value="TreeGrafter"/>
</dbReference>
<dbReference type="InterPro" id="IPR036390">
    <property type="entry name" value="WH_DNA-bd_sf"/>
</dbReference>
<dbReference type="PRINTS" id="PR00034">
    <property type="entry name" value="HTHCRP"/>
</dbReference>
<dbReference type="InterPro" id="IPR014710">
    <property type="entry name" value="RmlC-like_jellyroll"/>
</dbReference>
<accession>A0A316WAA6</accession>
<gene>
    <name evidence="5" type="ORF">C1634_022425</name>
</gene>
<dbReference type="Proteomes" id="UP000236413">
    <property type="component" value="Unassembled WGS sequence"/>
</dbReference>
<evidence type="ECO:0000256" key="3">
    <source>
        <dbReference type="ARBA" id="ARBA00023163"/>
    </source>
</evidence>
<sequence>MKNKEHVRKMLEYVGDDFFQELEEYSIHSNIPARQEIIAEGEKIAYIPILLKGSVKVYSLYDDRELLYYYIKPFETCTMTFSSIFTDSKSRIYACAEQSSEVLLLPTAKVLQWLSDFPALNQFFFKEYDKRYTDIMRMVTQAVFHKLDKRIIDLLATKIEENGGDPVKISHKELANILGTAREVVSRILKKFENEGVITQSNQCIGFVKEK</sequence>
<keyword evidence="3" id="KW-0804">Transcription</keyword>
<dbReference type="Gene3D" id="1.10.10.10">
    <property type="entry name" value="Winged helix-like DNA-binding domain superfamily/Winged helix DNA-binding domain"/>
    <property type="match status" value="1"/>
</dbReference>
<dbReference type="PROSITE" id="PS51063">
    <property type="entry name" value="HTH_CRP_2"/>
    <property type="match status" value="1"/>
</dbReference>
<dbReference type="SUPFAM" id="SSF51206">
    <property type="entry name" value="cAMP-binding domain-like"/>
    <property type="match status" value="1"/>
</dbReference>
<evidence type="ECO:0000313" key="5">
    <source>
        <dbReference type="EMBL" id="PWN58315.1"/>
    </source>
</evidence>
<dbReference type="InterPro" id="IPR050397">
    <property type="entry name" value="Env_Response_Regulators"/>
</dbReference>
<proteinExistence type="predicted"/>
<dbReference type="Pfam" id="PF13545">
    <property type="entry name" value="HTH_Crp_2"/>
    <property type="match status" value="1"/>
</dbReference>
<feature type="domain" description="HTH crp-type" evidence="4">
    <location>
        <begin position="145"/>
        <end position="211"/>
    </location>
</feature>
<reference evidence="5 6" key="1">
    <citation type="submission" date="2018-04" db="EMBL/GenBank/DDBJ databases">
        <title>Chryseobacterium oncorhynchi 701B-08T from rainbow trout, and Chryseobacterium viscerum 687B-08T from diseased fish.</title>
        <authorList>
            <person name="Jeong J.-J."/>
            <person name="Lee Y.J."/>
            <person name="Pathiraja D."/>
            <person name="Park B."/>
            <person name="Choi I.-G."/>
            <person name="Kim K.D."/>
        </authorList>
    </citation>
    <scope>NUCLEOTIDE SEQUENCE [LARGE SCALE GENOMIC DNA]</scope>
    <source>
        <strain evidence="5 6">687B-08</strain>
    </source>
</reference>
<keyword evidence="2" id="KW-0238">DNA-binding</keyword>
<keyword evidence="1" id="KW-0805">Transcription regulation</keyword>
<dbReference type="GO" id="GO:0003677">
    <property type="term" value="F:DNA binding"/>
    <property type="evidence" value="ECO:0007669"/>
    <property type="project" value="UniProtKB-KW"/>
</dbReference>
<dbReference type="AlphaFoldDB" id="A0A316WAA6"/>
<dbReference type="PANTHER" id="PTHR24567">
    <property type="entry name" value="CRP FAMILY TRANSCRIPTIONAL REGULATORY PROTEIN"/>
    <property type="match status" value="1"/>
</dbReference>
<dbReference type="Gene3D" id="2.60.120.10">
    <property type="entry name" value="Jelly Rolls"/>
    <property type="match status" value="1"/>
</dbReference>
<evidence type="ECO:0000256" key="1">
    <source>
        <dbReference type="ARBA" id="ARBA00023015"/>
    </source>
</evidence>